<feature type="region of interest" description="Disordered" evidence="1">
    <location>
        <begin position="15"/>
        <end position="58"/>
    </location>
</feature>
<protein>
    <submittedName>
        <fullName evidence="2">Uncharacterized protein</fullName>
    </submittedName>
</protein>
<dbReference type="EMBL" id="BAAABV010000030">
    <property type="protein sequence ID" value="GAA0321888.1"/>
    <property type="molecule type" value="Genomic_DNA"/>
</dbReference>
<keyword evidence="3" id="KW-1185">Reference proteome</keyword>
<evidence type="ECO:0000256" key="1">
    <source>
        <dbReference type="SAM" id="MobiDB-lite"/>
    </source>
</evidence>
<feature type="compositionally biased region" description="Pro residues" evidence="1">
    <location>
        <begin position="33"/>
        <end position="51"/>
    </location>
</feature>
<evidence type="ECO:0000313" key="3">
    <source>
        <dbReference type="Proteomes" id="UP001501867"/>
    </source>
</evidence>
<sequence length="58" mass="6328">MTDARTLPFSVIRRTCQGHGETFGRRPHARRALPPPPKGSGTPHPPAGPPTPHREDVK</sequence>
<evidence type="ECO:0000313" key="2">
    <source>
        <dbReference type="EMBL" id="GAA0321888.1"/>
    </source>
</evidence>
<proteinExistence type="predicted"/>
<comment type="caution">
    <text evidence="2">The sequence shown here is derived from an EMBL/GenBank/DDBJ whole genome shotgun (WGS) entry which is preliminary data.</text>
</comment>
<dbReference type="Proteomes" id="UP001501867">
    <property type="component" value="Unassembled WGS sequence"/>
</dbReference>
<name>A0ABP3FQD6_9ACTN</name>
<organism evidence="2 3">
    <name type="scientific">Streptomyces polychromogenes</name>
    <dbReference type="NCBI Taxonomy" id="67342"/>
    <lineage>
        <taxon>Bacteria</taxon>
        <taxon>Bacillati</taxon>
        <taxon>Actinomycetota</taxon>
        <taxon>Actinomycetes</taxon>
        <taxon>Kitasatosporales</taxon>
        <taxon>Streptomycetaceae</taxon>
        <taxon>Streptomyces</taxon>
    </lineage>
</organism>
<gene>
    <name evidence="2" type="ORF">GCM10010302_71360</name>
</gene>
<reference evidence="3" key="1">
    <citation type="journal article" date="2019" name="Int. J. Syst. Evol. Microbiol.">
        <title>The Global Catalogue of Microorganisms (GCM) 10K type strain sequencing project: providing services to taxonomists for standard genome sequencing and annotation.</title>
        <authorList>
            <consortium name="The Broad Institute Genomics Platform"/>
            <consortium name="The Broad Institute Genome Sequencing Center for Infectious Disease"/>
            <person name="Wu L."/>
            <person name="Ma J."/>
        </authorList>
    </citation>
    <scope>NUCLEOTIDE SEQUENCE [LARGE SCALE GENOMIC DNA]</scope>
    <source>
        <strain evidence="3">JCM 4505</strain>
    </source>
</reference>
<accession>A0ABP3FQD6</accession>